<reference evidence="1 2" key="1">
    <citation type="journal article" date="2020" name="ISME J.">
        <title>Uncovering the hidden diversity of litter-decomposition mechanisms in mushroom-forming fungi.</title>
        <authorList>
            <person name="Floudas D."/>
            <person name="Bentzer J."/>
            <person name="Ahren D."/>
            <person name="Johansson T."/>
            <person name="Persson P."/>
            <person name="Tunlid A."/>
        </authorList>
    </citation>
    <scope>NUCLEOTIDE SEQUENCE [LARGE SCALE GENOMIC DNA]</scope>
    <source>
        <strain evidence="1 2">CBS 101986</strain>
    </source>
</reference>
<keyword evidence="2" id="KW-1185">Reference proteome</keyword>
<dbReference type="AlphaFoldDB" id="A0A8H5BUW3"/>
<proteinExistence type="predicted"/>
<evidence type="ECO:0008006" key="3">
    <source>
        <dbReference type="Google" id="ProtNLM"/>
    </source>
</evidence>
<protein>
    <recommendedName>
        <fullName evidence="3">HNH nuclease domain-containing protein</fullName>
    </recommendedName>
</protein>
<dbReference type="Proteomes" id="UP000567179">
    <property type="component" value="Unassembled WGS sequence"/>
</dbReference>
<comment type="caution">
    <text evidence="1">The sequence shown here is derived from an EMBL/GenBank/DDBJ whole genome shotgun (WGS) entry which is preliminary data.</text>
</comment>
<sequence length="352" mass="39440">MTDLPGIDEMRQLDDDGLDIWTTLLEAEKIALHATHAEAKYLDPLIAIRIVGFLILNLWTHANDWNLGIASYISVKDKVESCRHTHDWYNSLVDLGLRYRNHLLRVFRSNEERRSTPSPNESCHESKLSFEATQQQIVVETKNSKCSTRKQALLRDGFKCAITGFYDLRACRDFRAEIVSKAPGYSDTKAAHLFSEASVLSLLEIFGLQDPGQSLHTHSVNGLQNVITLESRLQMRFDNFELWLEPVGGQEHTYNVCKTEIDNVSILGMPIPPRVTLRVDPSAAVNAKKEGLALALPDPLLMAVRAVCVRVCNLSGATEHMEKIMDDLEDSTVISDDQGAALLGSRLSMYMT</sequence>
<dbReference type="OrthoDB" id="2104739at2759"/>
<dbReference type="EMBL" id="JAACJJ010000002">
    <property type="protein sequence ID" value="KAF5329748.1"/>
    <property type="molecule type" value="Genomic_DNA"/>
</dbReference>
<gene>
    <name evidence="1" type="ORF">D9619_009172</name>
</gene>
<name>A0A8H5BUW3_9AGAR</name>
<evidence type="ECO:0000313" key="2">
    <source>
        <dbReference type="Proteomes" id="UP000567179"/>
    </source>
</evidence>
<organism evidence="1 2">
    <name type="scientific">Psilocybe cf. subviscida</name>
    <dbReference type="NCBI Taxonomy" id="2480587"/>
    <lineage>
        <taxon>Eukaryota</taxon>
        <taxon>Fungi</taxon>
        <taxon>Dikarya</taxon>
        <taxon>Basidiomycota</taxon>
        <taxon>Agaricomycotina</taxon>
        <taxon>Agaricomycetes</taxon>
        <taxon>Agaricomycetidae</taxon>
        <taxon>Agaricales</taxon>
        <taxon>Agaricineae</taxon>
        <taxon>Strophariaceae</taxon>
        <taxon>Psilocybe</taxon>
    </lineage>
</organism>
<evidence type="ECO:0000313" key="1">
    <source>
        <dbReference type="EMBL" id="KAF5329748.1"/>
    </source>
</evidence>
<accession>A0A8H5BUW3</accession>